<dbReference type="PANTHER" id="PTHR43174:SF2">
    <property type="entry name" value="UDP-N-ACETYLGLUCOSAMINE 2-EPIMERASE"/>
    <property type="match status" value="1"/>
</dbReference>
<dbReference type="Pfam" id="PF02350">
    <property type="entry name" value="Epimerase_2"/>
    <property type="match status" value="1"/>
</dbReference>
<dbReference type="Proteomes" id="UP000277671">
    <property type="component" value="Unassembled WGS sequence"/>
</dbReference>
<evidence type="ECO:0000256" key="3">
    <source>
        <dbReference type="ARBA" id="ARBA00038858"/>
    </source>
</evidence>
<dbReference type="OrthoDB" id="9803238at2"/>
<dbReference type="AlphaFoldDB" id="A0A495JQN0"/>
<dbReference type="SUPFAM" id="SSF53756">
    <property type="entry name" value="UDP-Glycosyltransferase/glycogen phosphorylase"/>
    <property type="match status" value="1"/>
</dbReference>
<dbReference type="CDD" id="cd03786">
    <property type="entry name" value="GTB_UDP-GlcNAc_2-Epimerase"/>
    <property type="match status" value="1"/>
</dbReference>
<evidence type="ECO:0000256" key="4">
    <source>
        <dbReference type="RuleBase" id="RU003513"/>
    </source>
</evidence>
<dbReference type="EMBL" id="RBKT01000001">
    <property type="protein sequence ID" value="RKR91141.1"/>
    <property type="molecule type" value="Genomic_DNA"/>
</dbReference>
<organism evidence="6 7">
    <name type="scientific">Micromonospora pisi</name>
    <dbReference type="NCBI Taxonomy" id="589240"/>
    <lineage>
        <taxon>Bacteria</taxon>
        <taxon>Bacillati</taxon>
        <taxon>Actinomycetota</taxon>
        <taxon>Actinomycetes</taxon>
        <taxon>Micromonosporales</taxon>
        <taxon>Micromonosporaceae</taxon>
        <taxon>Micromonospora</taxon>
    </lineage>
</organism>
<dbReference type="GO" id="GO:0008761">
    <property type="term" value="F:UDP-N-acetylglucosamine 2-epimerase activity"/>
    <property type="evidence" value="ECO:0007669"/>
    <property type="project" value="UniProtKB-EC"/>
</dbReference>
<protein>
    <recommendedName>
        <fullName evidence="3">UDP-N-acetylglucosamine 2-epimerase (non-hydrolyzing)</fullName>
        <ecNumber evidence="3">5.1.3.14</ecNumber>
    </recommendedName>
</protein>
<gene>
    <name evidence="6" type="ORF">BDK92_5532</name>
</gene>
<keyword evidence="1 4" id="KW-0413">Isomerase</keyword>
<evidence type="ECO:0000313" key="6">
    <source>
        <dbReference type="EMBL" id="RKR91141.1"/>
    </source>
</evidence>
<sequence>MRGSGSTSAEVMVLIGTRPEGVKTAPLVRQLRLDTRFTATVVDTGQHPGRVGEALAPFGLTAGVTLEPVRHTGSLAELAAALITATDAVLAEHRPAAVVVQGGTLTALVGGVVAFWHHLPVVHLEAGLRTHDLDRPFPEEANRAMLARFAALHLAPTPTAHRHLLDEGVPEERIVVTGNTVVDALHHLIDHGLAQPPRWIDPTRRLIVATLHRRENWGGGVFGVCAGLRHLARRHPDVQIVMVTHPNPTLGAEVTAQLGRTPGIRLTPPLPYPEMVGLLSVADLVITDSGGLQEEAGTLGVPVLVTRETTERPEIVSSGYGTLVGTDPERIIAAAAAELAVRSLAERTSAFGDGQASVRAVAAIADLLALPTKPVEPTRLPVPVASVASNVPVRAA</sequence>
<proteinExistence type="inferred from homology"/>
<name>A0A495JQN0_9ACTN</name>
<comment type="similarity">
    <text evidence="2 4">Belongs to the UDP-N-acetylglucosamine 2-epimerase family.</text>
</comment>
<accession>A0A495JQN0</accession>
<evidence type="ECO:0000256" key="2">
    <source>
        <dbReference type="ARBA" id="ARBA00038209"/>
    </source>
</evidence>
<dbReference type="PANTHER" id="PTHR43174">
    <property type="entry name" value="UDP-N-ACETYLGLUCOSAMINE 2-EPIMERASE"/>
    <property type="match status" value="1"/>
</dbReference>
<keyword evidence="7" id="KW-1185">Reference proteome</keyword>
<evidence type="ECO:0000259" key="5">
    <source>
        <dbReference type="Pfam" id="PF02350"/>
    </source>
</evidence>
<evidence type="ECO:0000313" key="7">
    <source>
        <dbReference type="Proteomes" id="UP000277671"/>
    </source>
</evidence>
<comment type="caution">
    <text evidence="6">The sequence shown here is derived from an EMBL/GenBank/DDBJ whole genome shotgun (WGS) entry which is preliminary data.</text>
</comment>
<dbReference type="RefSeq" id="WP_121159287.1">
    <property type="nucleotide sequence ID" value="NZ_RBKT01000001.1"/>
</dbReference>
<dbReference type="EC" id="5.1.3.14" evidence="3"/>
<dbReference type="Gene3D" id="3.40.50.2000">
    <property type="entry name" value="Glycogen Phosphorylase B"/>
    <property type="match status" value="2"/>
</dbReference>
<dbReference type="InterPro" id="IPR029767">
    <property type="entry name" value="WecB-like"/>
</dbReference>
<dbReference type="NCBIfam" id="TIGR00236">
    <property type="entry name" value="wecB"/>
    <property type="match status" value="1"/>
</dbReference>
<feature type="domain" description="UDP-N-acetylglucosamine 2-epimerase" evidence="5">
    <location>
        <begin position="30"/>
        <end position="364"/>
    </location>
</feature>
<dbReference type="InterPro" id="IPR003331">
    <property type="entry name" value="UDP_GlcNAc_Epimerase_2_dom"/>
</dbReference>
<reference evidence="6 7" key="1">
    <citation type="submission" date="2018-10" db="EMBL/GenBank/DDBJ databases">
        <title>Sequencing the genomes of 1000 actinobacteria strains.</title>
        <authorList>
            <person name="Klenk H.-P."/>
        </authorList>
    </citation>
    <scope>NUCLEOTIDE SEQUENCE [LARGE SCALE GENOMIC DNA]</scope>
    <source>
        <strain evidence="6 7">DSM 45175</strain>
    </source>
</reference>
<evidence type="ECO:0000256" key="1">
    <source>
        <dbReference type="ARBA" id="ARBA00023235"/>
    </source>
</evidence>